<evidence type="ECO:0000259" key="2">
    <source>
        <dbReference type="Pfam" id="PF13556"/>
    </source>
</evidence>
<comment type="similarity">
    <text evidence="1">Belongs to the CdaR family.</text>
</comment>
<proteinExistence type="inferred from homology"/>
<dbReference type="InterPro" id="IPR025751">
    <property type="entry name" value="RsbRD_N_dom"/>
</dbReference>
<dbReference type="RefSeq" id="WP_179821145.1">
    <property type="nucleotide sequence ID" value="NZ_JACCFS010000001.1"/>
</dbReference>
<dbReference type="InterPro" id="IPR041522">
    <property type="entry name" value="CdaR_GGDEF"/>
</dbReference>
<dbReference type="PANTHER" id="PTHR33744:SF1">
    <property type="entry name" value="DNA-BINDING TRANSCRIPTIONAL ACTIVATOR ADER"/>
    <property type="match status" value="1"/>
</dbReference>
<organism evidence="5 6">
    <name type="scientific">Nocardiopsis aegyptia</name>
    <dbReference type="NCBI Taxonomy" id="220378"/>
    <lineage>
        <taxon>Bacteria</taxon>
        <taxon>Bacillati</taxon>
        <taxon>Actinomycetota</taxon>
        <taxon>Actinomycetes</taxon>
        <taxon>Streptosporangiales</taxon>
        <taxon>Nocardiopsidaceae</taxon>
        <taxon>Nocardiopsis</taxon>
    </lineage>
</organism>
<evidence type="ECO:0000313" key="6">
    <source>
        <dbReference type="Proteomes" id="UP000572051"/>
    </source>
</evidence>
<dbReference type="InterPro" id="IPR051448">
    <property type="entry name" value="CdaR-like_regulators"/>
</dbReference>
<dbReference type="PANTHER" id="PTHR33744">
    <property type="entry name" value="CARBOHYDRATE DIACID REGULATOR"/>
    <property type="match status" value="1"/>
</dbReference>
<dbReference type="Proteomes" id="UP000572051">
    <property type="component" value="Unassembled WGS sequence"/>
</dbReference>
<evidence type="ECO:0000256" key="1">
    <source>
        <dbReference type="ARBA" id="ARBA00006754"/>
    </source>
</evidence>
<feature type="domain" description="CdaR GGDEF-like" evidence="4">
    <location>
        <begin position="171"/>
        <end position="274"/>
    </location>
</feature>
<accession>A0A7Z0EKQ6</accession>
<dbReference type="Pfam" id="PF17853">
    <property type="entry name" value="GGDEF_2"/>
    <property type="match status" value="1"/>
</dbReference>
<dbReference type="Gene3D" id="1.10.10.2840">
    <property type="entry name" value="PucR C-terminal helix-turn-helix domain"/>
    <property type="match status" value="1"/>
</dbReference>
<gene>
    <name evidence="5" type="ORF">HNR10_000984</name>
</gene>
<dbReference type="AlphaFoldDB" id="A0A7Z0EKQ6"/>
<comment type="caution">
    <text evidence="5">The sequence shown here is derived from an EMBL/GenBank/DDBJ whole genome shotgun (WGS) entry which is preliminary data.</text>
</comment>
<sequence>MGREERALVGAELARDRAALVDRIVAEVYERVPAYQALHESQLSEVRAIAAWLVTRSLELWAGGASGLAPEDVARLRGVGRARAADGRSIDAVVRAHRVGSAAAVRLVAEAAADRLDAADVFALSELWLTAVDQISESLSVGHTEAARMLDADVERARRTFLDDLLIGRQSSRGAVRDRARILGITPPDPAVLVVAEPAPDPAGAMALLDLIEPTGADPLLTTRAGRAVLLVAPADAAQVTAVLGGRPWRGCALAPRALTGMSAAYRLADDALETAPPHAFGEHGVLGEADACVLALLNGGPVTPEAARRAALGPLLSGAHSHLLETLRAYFRAGAATTAADALHVHPQTLRYRLRQVRELTGHDPHRPWPRFVLETACAIAP</sequence>
<dbReference type="Pfam" id="PF13556">
    <property type="entry name" value="HTH_30"/>
    <property type="match status" value="1"/>
</dbReference>
<dbReference type="InterPro" id="IPR042070">
    <property type="entry name" value="PucR_C-HTH_sf"/>
</dbReference>
<evidence type="ECO:0000259" key="3">
    <source>
        <dbReference type="Pfam" id="PF14361"/>
    </source>
</evidence>
<evidence type="ECO:0000313" key="5">
    <source>
        <dbReference type="EMBL" id="NYJ33103.1"/>
    </source>
</evidence>
<feature type="domain" description="PucR C-terminal helix-turn-helix" evidence="2">
    <location>
        <begin position="324"/>
        <end position="381"/>
    </location>
</feature>
<dbReference type="Pfam" id="PF14361">
    <property type="entry name" value="RsbRD_N"/>
    <property type="match status" value="1"/>
</dbReference>
<reference evidence="5 6" key="1">
    <citation type="submission" date="2020-07" db="EMBL/GenBank/DDBJ databases">
        <title>Sequencing the genomes of 1000 actinobacteria strains.</title>
        <authorList>
            <person name="Klenk H.-P."/>
        </authorList>
    </citation>
    <scope>NUCLEOTIDE SEQUENCE [LARGE SCALE GENOMIC DNA]</scope>
    <source>
        <strain evidence="5 6">DSM 44442</strain>
    </source>
</reference>
<feature type="domain" description="RsbT co-antagonist protein RsbRD N-terminal" evidence="3">
    <location>
        <begin position="19"/>
        <end position="158"/>
    </location>
</feature>
<keyword evidence="6" id="KW-1185">Reference proteome</keyword>
<name>A0A7Z0EKQ6_9ACTN</name>
<evidence type="ECO:0008006" key="7">
    <source>
        <dbReference type="Google" id="ProtNLM"/>
    </source>
</evidence>
<dbReference type="EMBL" id="JACCFS010000001">
    <property type="protein sequence ID" value="NYJ33103.1"/>
    <property type="molecule type" value="Genomic_DNA"/>
</dbReference>
<protein>
    <recommendedName>
        <fullName evidence="7">PucR family transcriptional regulator</fullName>
    </recommendedName>
</protein>
<dbReference type="InterPro" id="IPR025736">
    <property type="entry name" value="PucR_C-HTH_dom"/>
</dbReference>
<evidence type="ECO:0000259" key="4">
    <source>
        <dbReference type="Pfam" id="PF17853"/>
    </source>
</evidence>